<dbReference type="Proteomes" id="UP001596380">
    <property type="component" value="Unassembled WGS sequence"/>
</dbReference>
<dbReference type="CDD" id="cd00829">
    <property type="entry name" value="SCP-x_thiolase"/>
    <property type="match status" value="1"/>
</dbReference>
<dbReference type="RefSeq" id="WP_160823971.1">
    <property type="nucleotide sequence ID" value="NZ_JBHSXS010000002.1"/>
</dbReference>
<proteinExistence type="predicted"/>
<dbReference type="PANTHER" id="PTHR42870">
    <property type="entry name" value="ACETYL-COA C-ACETYLTRANSFERASE"/>
    <property type="match status" value="1"/>
</dbReference>
<dbReference type="Pfam" id="PF22691">
    <property type="entry name" value="Thiolase_C_1"/>
    <property type="match status" value="1"/>
</dbReference>
<sequence length="154" mass="15660">MTARDVRAAPMISSPLIAADCCLATDGGGAIVLTSLERARDLPRPPAVVLGYGESTTNTSMTSASDLLRPGSPDSGRRAFAMAALRPGDVDVAQLYDSFTVTVLLTLEGLGFRAPGAAASFIGDGRIRPGGDFALNTSGGGLPSHATVLLGADR</sequence>
<name>A0ABW2CCT7_9ACTN</name>
<evidence type="ECO:0000259" key="1">
    <source>
        <dbReference type="Pfam" id="PF22691"/>
    </source>
</evidence>
<evidence type="ECO:0000313" key="3">
    <source>
        <dbReference type="Proteomes" id="UP001596380"/>
    </source>
</evidence>
<comment type="caution">
    <text evidence="2">The sequence shown here is derived from an EMBL/GenBank/DDBJ whole genome shotgun (WGS) entry which is preliminary data.</text>
</comment>
<feature type="domain" description="Thiolase C-terminal" evidence="1">
    <location>
        <begin position="53"/>
        <end position="147"/>
    </location>
</feature>
<keyword evidence="3" id="KW-1185">Reference proteome</keyword>
<dbReference type="EMBL" id="JBHSXS010000002">
    <property type="protein sequence ID" value="MFC6879329.1"/>
    <property type="molecule type" value="Genomic_DNA"/>
</dbReference>
<dbReference type="InterPro" id="IPR016039">
    <property type="entry name" value="Thiolase-like"/>
</dbReference>
<protein>
    <recommendedName>
        <fullName evidence="1">Thiolase C-terminal domain-containing protein</fullName>
    </recommendedName>
</protein>
<gene>
    <name evidence="2" type="ORF">ACFQKB_06070</name>
</gene>
<accession>A0ABW2CCT7</accession>
<organism evidence="2 3">
    <name type="scientific">Actinomadura yumaensis</name>
    <dbReference type="NCBI Taxonomy" id="111807"/>
    <lineage>
        <taxon>Bacteria</taxon>
        <taxon>Bacillati</taxon>
        <taxon>Actinomycetota</taxon>
        <taxon>Actinomycetes</taxon>
        <taxon>Streptosporangiales</taxon>
        <taxon>Thermomonosporaceae</taxon>
        <taxon>Actinomadura</taxon>
    </lineage>
</organism>
<dbReference type="Gene3D" id="3.40.47.10">
    <property type="match status" value="1"/>
</dbReference>
<dbReference type="InterPro" id="IPR055140">
    <property type="entry name" value="Thiolase_C_2"/>
</dbReference>
<dbReference type="SUPFAM" id="SSF53901">
    <property type="entry name" value="Thiolase-like"/>
    <property type="match status" value="1"/>
</dbReference>
<reference evidence="3" key="1">
    <citation type="journal article" date="2019" name="Int. J. Syst. Evol. Microbiol.">
        <title>The Global Catalogue of Microorganisms (GCM) 10K type strain sequencing project: providing services to taxonomists for standard genome sequencing and annotation.</title>
        <authorList>
            <consortium name="The Broad Institute Genomics Platform"/>
            <consortium name="The Broad Institute Genome Sequencing Center for Infectious Disease"/>
            <person name="Wu L."/>
            <person name="Ma J."/>
        </authorList>
    </citation>
    <scope>NUCLEOTIDE SEQUENCE [LARGE SCALE GENOMIC DNA]</scope>
    <source>
        <strain evidence="3">JCM 3369</strain>
    </source>
</reference>
<evidence type="ECO:0000313" key="2">
    <source>
        <dbReference type="EMBL" id="MFC6879329.1"/>
    </source>
</evidence>
<dbReference type="PANTHER" id="PTHR42870:SF1">
    <property type="entry name" value="NON-SPECIFIC LIPID-TRANSFER PROTEIN-LIKE 2"/>
    <property type="match status" value="1"/>
</dbReference>